<dbReference type="PIRSF" id="PIRSF000194">
    <property type="entry name" value="DHFR"/>
    <property type="match status" value="1"/>
</dbReference>
<evidence type="ECO:0000256" key="8">
    <source>
        <dbReference type="PIRNR" id="PIRNR000194"/>
    </source>
</evidence>
<dbReference type="PANTHER" id="PTHR48069">
    <property type="entry name" value="DIHYDROFOLATE REDUCTASE"/>
    <property type="match status" value="1"/>
</dbReference>
<comment type="similarity">
    <text evidence="2 8 9">Belongs to the dihydrofolate reductase family.</text>
</comment>
<dbReference type="CDD" id="cd00209">
    <property type="entry name" value="DHFR"/>
    <property type="match status" value="1"/>
</dbReference>
<dbReference type="Gene3D" id="3.40.430.10">
    <property type="entry name" value="Dihydrofolate Reductase, subunit A"/>
    <property type="match status" value="1"/>
</dbReference>
<dbReference type="InterPro" id="IPR024072">
    <property type="entry name" value="DHFR-like_dom_sf"/>
</dbReference>
<evidence type="ECO:0000256" key="6">
    <source>
        <dbReference type="ARBA" id="ARBA00023002"/>
    </source>
</evidence>
<dbReference type="UniPathway" id="UPA00077">
    <property type="reaction ID" value="UER00158"/>
</dbReference>
<evidence type="ECO:0000256" key="7">
    <source>
        <dbReference type="ARBA" id="ARBA00025067"/>
    </source>
</evidence>
<gene>
    <name evidence="11" type="ORF">A2799_01915</name>
</gene>
<accession>A0A1F7GIH4</accession>
<dbReference type="PRINTS" id="PR00070">
    <property type="entry name" value="DHFR"/>
</dbReference>
<dbReference type="PANTHER" id="PTHR48069:SF3">
    <property type="entry name" value="DIHYDROFOLATE REDUCTASE"/>
    <property type="match status" value="1"/>
</dbReference>
<dbReference type="GO" id="GO:0070401">
    <property type="term" value="F:NADP+ binding"/>
    <property type="evidence" value="ECO:0007669"/>
    <property type="project" value="UniProtKB-ARBA"/>
</dbReference>
<evidence type="ECO:0000256" key="9">
    <source>
        <dbReference type="RuleBase" id="RU004474"/>
    </source>
</evidence>
<dbReference type="AlphaFoldDB" id="A0A1F7GIH4"/>
<dbReference type="InterPro" id="IPR012259">
    <property type="entry name" value="DHFR"/>
</dbReference>
<dbReference type="InterPro" id="IPR001796">
    <property type="entry name" value="DHFR_dom"/>
</dbReference>
<evidence type="ECO:0000256" key="5">
    <source>
        <dbReference type="ARBA" id="ARBA00022857"/>
    </source>
</evidence>
<dbReference type="Pfam" id="PF00186">
    <property type="entry name" value="DHFR_1"/>
    <property type="match status" value="1"/>
</dbReference>
<keyword evidence="6 8" id="KW-0560">Oxidoreductase</keyword>
<dbReference type="InterPro" id="IPR017925">
    <property type="entry name" value="DHFR_CS"/>
</dbReference>
<dbReference type="GO" id="GO:0046654">
    <property type="term" value="P:tetrahydrofolate biosynthetic process"/>
    <property type="evidence" value="ECO:0007669"/>
    <property type="project" value="UniProtKB-UniPathway"/>
</dbReference>
<dbReference type="GO" id="GO:0006730">
    <property type="term" value="P:one-carbon metabolic process"/>
    <property type="evidence" value="ECO:0007669"/>
    <property type="project" value="UniProtKB-KW"/>
</dbReference>
<comment type="pathway">
    <text evidence="1 8">Cofactor biosynthesis; tetrahydrofolate biosynthesis; 5,6,7,8-tetrahydrofolate from 7,8-dihydrofolate: step 1/1.</text>
</comment>
<comment type="catalytic activity">
    <reaction evidence="8">
        <text>(6S)-5,6,7,8-tetrahydrofolate + NADP(+) = 7,8-dihydrofolate + NADPH + H(+)</text>
        <dbReference type="Rhea" id="RHEA:15009"/>
        <dbReference type="ChEBI" id="CHEBI:15378"/>
        <dbReference type="ChEBI" id="CHEBI:57451"/>
        <dbReference type="ChEBI" id="CHEBI:57453"/>
        <dbReference type="ChEBI" id="CHEBI:57783"/>
        <dbReference type="ChEBI" id="CHEBI:58349"/>
        <dbReference type="EC" id="1.5.1.3"/>
    </reaction>
</comment>
<dbReference type="PROSITE" id="PS00075">
    <property type="entry name" value="DHFR_1"/>
    <property type="match status" value="1"/>
</dbReference>
<proteinExistence type="inferred from homology"/>
<dbReference type="SUPFAM" id="SSF53597">
    <property type="entry name" value="Dihydrofolate reductase-like"/>
    <property type="match status" value="1"/>
</dbReference>
<dbReference type="PROSITE" id="PS51330">
    <property type="entry name" value="DHFR_2"/>
    <property type="match status" value="1"/>
</dbReference>
<dbReference type="GO" id="GO:0004146">
    <property type="term" value="F:dihydrofolate reductase activity"/>
    <property type="evidence" value="ECO:0007669"/>
    <property type="project" value="UniProtKB-EC"/>
</dbReference>
<name>A0A1F7GIH4_9BACT</name>
<dbReference type="EMBL" id="MFZH01000027">
    <property type="protein sequence ID" value="OGK18753.1"/>
    <property type="molecule type" value="Genomic_DNA"/>
</dbReference>
<keyword evidence="4 8" id="KW-0554">One-carbon metabolism</keyword>
<evidence type="ECO:0000256" key="3">
    <source>
        <dbReference type="ARBA" id="ARBA00012856"/>
    </source>
</evidence>
<reference evidence="11 12" key="1">
    <citation type="journal article" date="2016" name="Nat. Commun.">
        <title>Thousands of microbial genomes shed light on interconnected biogeochemical processes in an aquifer system.</title>
        <authorList>
            <person name="Anantharaman K."/>
            <person name="Brown C.T."/>
            <person name="Hug L.A."/>
            <person name="Sharon I."/>
            <person name="Castelle C.J."/>
            <person name="Probst A.J."/>
            <person name="Thomas B.C."/>
            <person name="Singh A."/>
            <person name="Wilkins M.J."/>
            <person name="Karaoz U."/>
            <person name="Brodie E.L."/>
            <person name="Williams K.H."/>
            <person name="Hubbard S.S."/>
            <person name="Banfield J.F."/>
        </authorList>
    </citation>
    <scope>NUCLEOTIDE SEQUENCE [LARGE SCALE GENOMIC DNA]</scope>
</reference>
<evidence type="ECO:0000256" key="2">
    <source>
        <dbReference type="ARBA" id="ARBA00009539"/>
    </source>
</evidence>
<feature type="domain" description="DHFR" evidence="10">
    <location>
        <begin position="2"/>
        <end position="158"/>
    </location>
</feature>
<comment type="caution">
    <text evidence="11">The sequence shown here is derived from an EMBL/GenBank/DDBJ whole genome shotgun (WGS) entry which is preliminary data.</text>
</comment>
<dbReference type="Proteomes" id="UP000176850">
    <property type="component" value="Unassembled WGS sequence"/>
</dbReference>
<sequence>MMITIIAAVAKNNVIGNKNDLPWYLPEDLKHFKEITTGHTVIMGRKTYESIIARLGKPLPNRKTVVITRNQDYTVPAEVEKFESLKQALDTHREDVFIIGGASIFEQALPLADTLIITHVKKEYPGDTFFPEIDPTIWKETNREDHDEYSFVSYKKLI</sequence>
<evidence type="ECO:0000256" key="4">
    <source>
        <dbReference type="ARBA" id="ARBA00022563"/>
    </source>
</evidence>
<dbReference type="GO" id="GO:0005829">
    <property type="term" value="C:cytosol"/>
    <property type="evidence" value="ECO:0007669"/>
    <property type="project" value="TreeGrafter"/>
</dbReference>
<evidence type="ECO:0000313" key="12">
    <source>
        <dbReference type="Proteomes" id="UP000176850"/>
    </source>
</evidence>
<organism evidence="11 12">
    <name type="scientific">Candidatus Roizmanbacteria bacterium RIFCSPHIGHO2_01_FULL_39_24</name>
    <dbReference type="NCBI Taxonomy" id="1802032"/>
    <lineage>
        <taxon>Bacteria</taxon>
        <taxon>Candidatus Roizmaniibacteriota</taxon>
    </lineage>
</organism>
<protein>
    <recommendedName>
        <fullName evidence="3 8">Dihydrofolate reductase</fullName>
        <ecNumber evidence="3 8">1.5.1.3</ecNumber>
    </recommendedName>
</protein>
<dbReference type="GO" id="GO:0046655">
    <property type="term" value="P:folic acid metabolic process"/>
    <property type="evidence" value="ECO:0007669"/>
    <property type="project" value="TreeGrafter"/>
</dbReference>
<evidence type="ECO:0000259" key="10">
    <source>
        <dbReference type="PROSITE" id="PS51330"/>
    </source>
</evidence>
<evidence type="ECO:0000256" key="1">
    <source>
        <dbReference type="ARBA" id="ARBA00004903"/>
    </source>
</evidence>
<keyword evidence="5 8" id="KW-0521">NADP</keyword>
<evidence type="ECO:0000313" key="11">
    <source>
        <dbReference type="EMBL" id="OGK18753.1"/>
    </source>
</evidence>
<comment type="function">
    <text evidence="7 8">Key enzyme in folate metabolism. Catalyzes an essential reaction for de novo glycine and purine synthesis, and for DNA precursor synthesis.</text>
</comment>
<dbReference type="FunFam" id="3.40.430.10:FF:000001">
    <property type="entry name" value="Dihydrofolate reductase"/>
    <property type="match status" value="1"/>
</dbReference>
<dbReference type="GO" id="GO:0046452">
    <property type="term" value="P:dihydrofolate metabolic process"/>
    <property type="evidence" value="ECO:0007669"/>
    <property type="project" value="TreeGrafter"/>
</dbReference>
<dbReference type="EC" id="1.5.1.3" evidence="3 8"/>